<name>A0ABW1NRA4_9ACTN</name>
<dbReference type="Pfam" id="PF13560">
    <property type="entry name" value="HTH_31"/>
    <property type="match status" value="1"/>
</dbReference>
<dbReference type="Proteomes" id="UP001596137">
    <property type="component" value="Unassembled WGS sequence"/>
</dbReference>
<dbReference type="PROSITE" id="PS50943">
    <property type="entry name" value="HTH_CROC1"/>
    <property type="match status" value="1"/>
</dbReference>
<evidence type="ECO:0000313" key="3">
    <source>
        <dbReference type="Proteomes" id="UP001596137"/>
    </source>
</evidence>
<protein>
    <submittedName>
        <fullName evidence="2">Helix-turn-helix transcriptional regulator</fullName>
    </submittedName>
</protein>
<dbReference type="SUPFAM" id="SSF47413">
    <property type="entry name" value="lambda repressor-like DNA-binding domains"/>
    <property type="match status" value="1"/>
</dbReference>
<proteinExistence type="predicted"/>
<evidence type="ECO:0000259" key="1">
    <source>
        <dbReference type="PROSITE" id="PS50943"/>
    </source>
</evidence>
<dbReference type="EMBL" id="JBHSRF010000068">
    <property type="protein sequence ID" value="MFC6085721.1"/>
    <property type="molecule type" value="Genomic_DNA"/>
</dbReference>
<dbReference type="InterPro" id="IPR043917">
    <property type="entry name" value="DUF5753"/>
</dbReference>
<keyword evidence="3" id="KW-1185">Reference proteome</keyword>
<dbReference type="RefSeq" id="WP_380760157.1">
    <property type="nucleotide sequence ID" value="NZ_JBHSRF010000068.1"/>
</dbReference>
<dbReference type="InterPro" id="IPR010982">
    <property type="entry name" value="Lambda_DNA-bd_dom_sf"/>
</dbReference>
<accession>A0ABW1NRA4</accession>
<gene>
    <name evidence="2" type="ORF">ACFP1K_31460</name>
</gene>
<comment type="caution">
    <text evidence="2">The sequence shown here is derived from an EMBL/GenBank/DDBJ whole genome shotgun (WGS) entry which is preliminary data.</text>
</comment>
<dbReference type="Gene3D" id="1.10.260.40">
    <property type="entry name" value="lambda repressor-like DNA-binding domains"/>
    <property type="match status" value="1"/>
</dbReference>
<sequence>MAQGPEIDPHESPLALFVFELRRHRTSANLTQKQLAERIDYSESMVAMIESLKRIPSKRFAELCDQALALDGAMTRLHAATTWHKAPEHFRPWLEEEQDATTLRGWEPMLIPGLLQTEAYARLVLSAEPGVTAEAVEERVAGRLQRQSILCRDEPPLLAILMDESVLHRPMGDMDIRREQLTYLLEVARHPQVTIQIVPCVAQTHCGLLGGFIIAERNGSSYAAYVEGQPNGRVIDDRAVITKLIRLYDALRSEAAPARQSLKLIHEAVDQHE</sequence>
<evidence type="ECO:0000313" key="2">
    <source>
        <dbReference type="EMBL" id="MFC6085721.1"/>
    </source>
</evidence>
<organism evidence="2 3">
    <name type="scientific">Sphaerisporangium aureirubrum</name>
    <dbReference type="NCBI Taxonomy" id="1544736"/>
    <lineage>
        <taxon>Bacteria</taxon>
        <taxon>Bacillati</taxon>
        <taxon>Actinomycetota</taxon>
        <taxon>Actinomycetes</taxon>
        <taxon>Streptosporangiales</taxon>
        <taxon>Streptosporangiaceae</taxon>
        <taxon>Sphaerisporangium</taxon>
    </lineage>
</organism>
<reference evidence="3" key="1">
    <citation type="journal article" date="2019" name="Int. J. Syst. Evol. Microbiol.">
        <title>The Global Catalogue of Microorganisms (GCM) 10K type strain sequencing project: providing services to taxonomists for standard genome sequencing and annotation.</title>
        <authorList>
            <consortium name="The Broad Institute Genomics Platform"/>
            <consortium name="The Broad Institute Genome Sequencing Center for Infectious Disease"/>
            <person name="Wu L."/>
            <person name="Ma J."/>
        </authorList>
    </citation>
    <scope>NUCLEOTIDE SEQUENCE [LARGE SCALE GENOMIC DNA]</scope>
    <source>
        <strain evidence="3">JCM 30346</strain>
    </source>
</reference>
<dbReference type="CDD" id="cd00093">
    <property type="entry name" value="HTH_XRE"/>
    <property type="match status" value="1"/>
</dbReference>
<feature type="domain" description="HTH cro/C1-type" evidence="1">
    <location>
        <begin position="21"/>
        <end position="57"/>
    </location>
</feature>
<dbReference type="SMART" id="SM00530">
    <property type="entry name" value="HTH_XRE"/>
    <property type="match status" value="1"/>
</dbReference>
<dbReference type="InterPro" id="IPR001387">
    <property type="entry name" value="Cro/C1-type_HTH"/>
</dbReference>
<dbReference type="Pfam" id="PF19054">
    <property type="entry name" value="DUF5753"/>
    <property type="match status" value="1"/>
</dbReference>